<dbReference type="AlphaFoldDB" id="A0A382K4F7"/>
<evidence type="ECO:0000313" key="8">
    <source>
        <dbReference type="EMBL" id="SVC17957.1"/>
    </source>
</evidence>
<sequence>MFLIIKKNQTEWDLIINNRLLLFILIVFSHLFIASCVKDQWMEKTVVWTDRLQTVEKLSDFRIQGSLSLVLKEDSFIGNFDYTNSNVSSEFIVRDYFGNRIFQDNLKNTKLQDIYSVLNESATDNGLFENNKINFLNWLLATPSGASQEQLIFDDKGWLVEIKYPDWTIRYDSFQEINGIVLPRKILILGQSFRLTLVSNRLEIIS</sequence>
<keyword evidence="7" id="KW-1133">Transmembrane helix</keyword>
<dbReference type="EMBL" id="UINC01077649">
    <property type="protein sequence ID" value="SVC17957.1"/>
    <property type="molecule type" value="Genomic_DNA"/>
</dbReference>
<feature type="transmembrane region" description="Helical" evidence="7">
    <location>
        <begin position="20"/>
        <end position="37"/>
    </location>
</feature>
<evidence type="ECO:0000256" key="3">
    <source>
        <dbReference type="ARBA" id="ARBA00022448"/>
    </source>
</evidence>
<evidence type="ECO:0000256" key="5">
    <source>
        <dbReference type="ARBA" id="ARBA00023136"/>
    </source>
</evidence>
<keyword evidence="7" id="KW-0812">Transmembrane</keyword>
<evidence type="ECO:0000256" key="2">
    <source>
        <dbReference type="ARBA" id="ARBA00011245"/>
    </source>
</evidence>
<keyword evidence="5 7" id="KW-0472">Membrane</keyword>
<keyword evidence="6" id="KW-0143">Chaperone</keyword>
<dbReference type="InterPro" id="IPR029046">
    <property type="entry name" value="LolA/LolB/LppX"/>
</dbReference>
<reference evidence="8" key="1">
    <citation type="submission" date="2018-05" db="EMBL/GenBank/DDBJ databases">
        <authorList>
            <person name="Lanie J.A."/>
            <person name="Ng W.-L."/>
            <person name="Kazmierczak K.M."/>
            <person name="Andrzejewski T.M."/>
            <person name="Davidsen T.M."/>
            <person name="Wayne K.J."/>
            <person name="Tettelin H."/>
            <person name="Glass J.I."/>
            <person name="Rusch D."/>
            <person name="Podicherti R."/>
            <person name="Tsui H.-C.T."/>
            <person name="Winkler M.E."/>
        </authorList>
    </citation>
    <scope>NUCLEOTIDE SEQUENCE</scope>
</reference>
<accession>A0A382K4F7</accession>
<proteinExistence type="predicted"/>
<protein>
    <recommendedName>
        <fullName evidence="9">Outer-membrane lipoprotein LolB</fullName>
    </recommendedName>
</protein>
<keyword evidence="4" id="KW-0653">Protein transport</keyword>
<dbReference type="GO" id="GO:0015031">
    <property type="term" value="P:protein transport"/>
    <property type="evidence" value="ECO:0007669"/>
    <property type="project" value="UniProtKB-KW"/>
</dbReference>
<dbReference type="InterPro" id="IPR004565">
    <property type="entry name" value="OM_lipoprot_LolB"/>
</dbReference>
<evidence type="ECO:0008006" key="9">
    <source>
        <dbReference type="Google" id="ProtNLM"/>
    </source>
</evidence>
<organism evidence="8">
    <name type="scientific">marine metagenome</name>
    <dbReference type="NCBI Taxonomy" id="408172"/>
    <lineage>
        <taxon>unclassified sequences</taxon>
        <taxon>metagenomes</taxon>
        <taxon>ecological metagenomes</taxon>
    </lineage>
</organism>
<dbReference type="SUPFAM" id="SSF89392">
    <property type="entry name" value="Prokaryotic lipoproteins and lipoprotein localization factors"/>
    <property type="match status" value="1"/>
</dbReference>
<evidence type="ECO:0000256" key="4">
    <source>
        <dbReference type="ARBA" id="ARBA00022927"/>
    </source>
</evidence>
<dbReference type="GO" id="GO:0009279">
    <property type="term" value="C:cell outer membrane"/>
    <property type="evidence" value="ECO:0007669"/>
    <property type="project" value="UniProtKB-SubCell"/>
</dbReference>
<evidence type="ECO:0000256" key="1">
    <source>
        <dbReference type="ARBA" id="ARBA00004442"/>
    </source>
</evidence>
<keyword evidence="3" id="KW-0813">Transport</keyword>
<comment type="subunit">
    <text evidence="2">Monomer.</text>
</comment>
<name>A0A382K4F7_9ZZZZ</name>
<dbReference type="Gene3D" id="2.50.20.10">
    <property type="entry name" value="Lipoprotein localisation LolA/LolB/LppX"/>
    <property type="match status" value="1"/>
</dbReference>
<evidence type="ECO:0000256" key="7">
    <source>
        <dbReference type="SAM" id="Phobius"/>
    </source>
</evidence>
<comment type="subcellular location">
    <subcellularLocation>
        <location evidence="1">Cell outer membrane</location>
    </subcellularLocation>
</comment>
<dbReference type="Pfam" id="PF03550">
    <property type="entry name" value="LolB"/>
    <property type="match status" value="1"/>
</dbReference>
<evidence type="ECO:0000256" key="6">
    <source>
        <dbReference type="ARBA" id="ARBA00023186"/>
    </source>
</evidence>
<gene>
    <name evidence="8" type="ORF">METZ01_LOCUS270811</name>
</gene>